<evidence type="ECO:0000313" key="2">
    <source>
        <dbReference type="EMBL" id="PXA64062.1"/>
    </source>
</evidence>
<gene>
    <name evidence="2" type="ORF">CVS29_16975</name>
</gene>
<feature type="chain" id="PRO_5038969078" evidence="1">
    <location>
        <begin position="21"/>
        <end position="114"/>
    </location>
</feature>
<organism evidence="2 3">
    <name type="scientific">Arthrobacter psychrochitiniphilus</name>
    <dbReference type="NCBI Taxonomy" id="291045"/>
    <lineage>
        <taxon>Bacteria</taxon>
        <taxon>Bacillati</taxon>
        <taxon>Actinomycetota</taxon>
        <taxon>Actinomycetes</taxon>
        <taxon>Micrococcales</taxon>
        <taxon>Micrococcaceae</taxon>
        <taxon>Arthrobacter</taxon>
    </lineage>
</organism>
<keyword evidence="1" id="KW-0732">Signal</keyword>
<dbReference type="OrthoDB" id="4951164at2"/>
<dbReference type="AlphaFoldDB" id="A0A2V3DM98"/>
<reference evidence="2 3" key="1">
    <citation type="submission" date="2018-05" db="EMBL/GenBank/DDBJ databases">
        <title>Genetic diversity of glacier-inhabiting Cryobacterium bacteria in China and description of Cryobacterium mengkeensis sp. nov. and Arthrobacter glacialis sp. nov.</title>
        <authorList>
            <person name="Liu Q."/>
            <person name="Xin Y.-H."/>
        </authorList>
    </citation>
    <scope>NUCLEOTIDE SEQUENCE [LARGE SCALE GENOMIC DNA]</scope>
    <source>
        <strain evidence="2 3">GP3</strain>
    </source>
</reference>
<name>A0A2V3DM98_9MICC</name>
<protein>
    <submittedName>
        <fullName evidence="2">Uncharacterized protein</fullName>
    </submittedName>
</protein>
<feature type="signal peptide" evidence="1">
    <location>
        <begin position="1"/>
        <end position="20"/>
    </location>
</feature>
<evidence type="ECO:0000313" key="3">
    <source>
        <dbReference type="Proteomes" id="UP000246303"/>
    </source>
</evidence>
<comment type="caution">
    <text evidence="2">The sequence shown here is derived from an EMBL/GenBank/DDBJ whole genome shotgun (WGS) entry which is preliminary data.</text>
</comment>
<keyword evidence="3" id="KW-1185">Reference proteome</keyword>
<dbReference type="Proteomes" id="UP000246303">
    <property type="component" value="Unassembled WGS sequence"/>
</dbReference>
<sequence>MSGKYLTRVAAAFLVVVAMTGCTSGPQSGSVEVEVRAMRPGAQGGSYEVKIIGPDGDLADAQEVAVGSTYGVEGIPFGWISVEATSGCKAKTELTSESPTLRMVIDGEDCALSD</sequence>
<dbReference type="EMBL" id="QHLZ01000016">
    <property type="protein sequence ID" value="PXA64062.1"/>
    <property type="molecule type" value="Genomic_DNA"/>
</dbReference>
<proteinExistence type="predicted"/>
<accession>A0A2V3DM98</accession>
<evidence type="ECO:0000256" key="1">
    <source>
        <dbReference type="SAM" id="SignalP"/>
    </source>
</evidence>
<dbReference type="PROSITE" id="PS51257">
    <property type="entry name" value="PROKAR_LIPOPROTEIN"/>
    <property type="match status" value="1"/>
</dbReference>
<dbReference type="RefSeq" id="WP_110107682.1">
    <property type="nucleotide sequence ID" value="NZ_JACBZZ010000001.1"/>
</dbReference>